<sequence>MRPREKSLFNSIGTLFPPLQIPQQRDTQRCLHSPTTFISRHPNKRYLMTDGKKKDSQKSDGNIINNASRRRKITLGEELPPRKGAKTSTKHHLAD</sequence>
<dbReference type="Proteomes" id="UP001054837">
    <property type="component" value="Unassembled WGS sequence"/>
</dbReference>
<evidence type="ECO:0000256" key="1">
    <source>
        <dbReference type="SAM" id="MobiDB-lite"/>
    </source>
</evidence>
<reference evidence="2 3" key="1">
    <citation type="submission" date="2021-06" db="EMBL/GenBank/DDBJ databases">
        <title>Caerostris darwini draft genome.</title>
        <authorList>
            <person name="Kono N."/>
            <person name="Arakawa K."/>
        </authorList>
    </citation>
    <scope>NUCLEOTIDE SEQUENCE [LARGE SCALE GENOMIC DNA]</scope>
</reference>
<name>A0AAV4V985_9ARAC</name>
<feature type="region of interest" description="Disordered" evidence="1">
    <location>
        <begin position="48"/>
        <end position="95"/>
    </location>
</feature>
<feature type="compositionally biased region" description="Basic residues" evidence="1">
    <location>
        <begin position="83"/>
        <end position="95"/>
    </location>
</feature>
<dbReference type="EMBL" id="BPLQ01012652">
    <property type="protein sequence ID" value="GIY66847.1"/>
    <property type="molecule type" value="Genomic_DNA"/>
</dbReference>
<comment type="caution">
    <text evidence="2">The sequence shown here is derived from an EMBL/GenBank/DDBJ whole genome shotgun (WGS) entry which is preliminary data.</text>
</comment>
<organism evidence="2 3">
    <name type="scientific">Caerostris darwini</name>
    <dbReference type="NCBI Taxonomy" id="1538125"/>
    <lineage>
        <taxon>Eukaryota</taxon>
        <taxon>Metazoa</taxon>
        <taxon>Ecdysozoa</taxon>
        <taxon>Arthropoda</taxon>
        <taxon>Chelicerata</taxon>
        <taxon>Arachnida</taxon>
        <taxon>Araneae</taxon>
        <taxon>Araneomorphae</taxon>
        <taxon>Entelegynae</taxon>
        <taxon>Araneoidea</taxon>
        <taxon>Araneidae</taxon>
        <taxon>Caerostris</taxon>
    </lineage>
</organism>
<keyword evidence="3" id="KW-1185">Reference proteome</keyword>
<protein>
    <submittedName>
        <fullName evidence="2">Uncharacterized protein</fullName>
    </submittedName>
</protein>
<proteinExistence type="predicted"/>
<evidence type="ECO:0000313" key="3">
    <source>
        <dbReference type="Proteomes" id="UP001054837"/>
    </source>
</evidence>
<gene>
    <name evidence="2" type="ORF">CDAR_605661</name>
</gene>
<dbReference type="AlphaFoldDB" id="A0AAV4V985"/>
<evidence type="ECO:0000313" key="2">
    <source>
        <dbReference type="EMBL" id="GIY66847.1"/>
    </source>
</evidence>
<accession>A0AAV4V985</accession>